<reference evidence="2" key="1">
    <citation type="journal article" date="2018" name="Nat. Microbiol.">
        <title>Leveraging single-cell genomics to expand the fungal tree of life.</title>
        <authorList>
            <person name="Ahrendt S.R."/>
            <person name="Quandt C.A."/>
            <person name="Ciobanu D."/>
            <person name="Clum A."/>
            <person name="Salamov A."/>
            <person name="Andreopoulos B."/>
            <person name="Cheng J.F."/>
            <person name="Woyke T."/>
            <person name="Pelin A."/>
            <person name="Henrissat B."/>
            <person name="Reynolds N.K."/>
            <person name="Benny G.L."/>
            <person name="Smith M.E."/>
            <person name="James T.Y."/>
            <person name="Grigoriev I.V."/>
        </authorList>
    </citation>
    <scope>NUCLEOTIDE SEQUENCE [LARGE SCALE GENOMIC DNA]</scope>
    <source>
        <strain evidence="2">CSF55</strain>
    </source>
</reference>
<evidence type="ECO:0000313" key="1">
    <source>
        <dbReference type="EMBL" id="RKP16215.1"/>
    </source>
</evidence>
<accession>A0A4P9YB07</accession>
<dbReference type="AlphaFoldDB" id="A0A4P9YB07"/>
<organism evidence="1 2">
    <name type="scientific">Rozella allomycis (strain CSF55)</name>
    <dbReference type="NCBI Taxonomy" id="988480"/>
    <lineage>
        <taxon>Eukaryota</taxon>
        <taxon>Fungi</taxon>
        <taxon>Fungi incertae sedis</taxon>
        <taxon>Cryptomycota</taxon>
        <taxon>Cryptomycota incertae sedis</taxon>
        <taxon>Rozella</taxon>
    </lineage>
</organism>
<gene>
    <name evidence="1" type="ORF">ROZALSC1DRAFT_25531</name>
</gene>
<proteinExistence type="predicted"/>
<dbReference type="Proteomes" id="UP000281549">
    <property type="component" value="Unassembled WGS sequence"/>
</dbReference>
<evidence type="ECO:0000313" key="2">
    <source>
        <dbReference type="Proteomes" id="UP000281549"/>
    </source>
</evidence>
<sequence length="250" mass="28259">MILYNRGIDYVDYEIWKKGFLLQKMIGSATSASCNEYSEIRKEAQKVLQSACICINNYQRDIIETIINTMTIKEGVNSLHNNRDAILADSTGVEAGDSMVVDSKDSTGVETGDSMVVETSDSMVLQANDSNVNTLPLQTTTSALKGCLYLIGNRVFLNYCIKQFDLGCKLLKALISINVNDSSIFELINKVFMEFSLSFYHPIESNKSNQSMQSDTFFTLRKLKMQKSIKKKFLVKKNFLDCIKMKFVNF</sequence>
<protein>
    <submittedName>
        <fullName evidence="1">Uncharacterized protein</fullName>
    </submittedName>
</protein>
<name>A0A4P9YB07_ROZAC</name>
<dbReference type="EMBL" id="ML006826">
    <property type="protein sequence ID" value="RKP16215.1"/>
    <property type="molecule type" value="Genomic_DNA"/>
</dbReference>